<dbReference type="PIRSF" id="PIRSF017082">
    <property type="entry name" value="YflP"/>
    <property type="match status" value="1"/>
</dbReference>
<dbReference type="PROSITE" id="PS51257">
    <property type="entry name" value="PROKAR_LIPOPROTEIN"/>
    <property type="match status" value="1"/>
</dbReference>
<dbReference type="Gene3D" id="3.40.190.10">
    <property type="entry name" value="Periplasmic binding protein-like II"/>
    <property type="match status" value="1"/>
</dbReference>
<dbReference type="EMBL" id="JAGGKS010000001">
    <property type="protein sequence ID" value="MBP1924743.1"/>
    <property type="molecule type" value="Genomic_DNA"/>
</dbReference>
<reference evidence="2 3" key="1">
    <citation type="submission" date="2021-03" db="EMBL/GenBank/DDBJ databases">
        <title>Genomic Encyclopedia of Type Strains, Phase IV (KMG-IV): sequencing the most valuable type-strain genomes for metagenomic binning, comparative biology and taxonomic classification.</title>
        <authorList>
            <person name="Goeker M."/>
        </authorList>
    </citation>
    <scope>NUCLEOTIDE SEQUENCE [LARGE SCALE GENOMIC DNA]</scope>
    <source>
        <strain evidence="2 3">DSM 24004</strain>
    </source>
</reference>
<keyword evidence="3" id="KW-1185">Reference proteome</keyword>
<proteinExistence type="inferred from homology"/>
<gene>
    <name evidence="2" type="ORF">J2Z76_000596</name>
</gene>
<organism evidence="2 3">
    <name type="scientific">Sedimentibacter acidaminivorans</name>
    <dbReference type="NCBI Taxonomy" id="913099"/>
    <lineage>
        <taxon>Bacteria</taxon>
        <taxon>Bacillati</taxon>
        <taxon>Bacillota</taxon>
        <taxon>Tissierellia</taxon>
        <taxon>Sedimentibacter</taxon>
    </lineage>
</organism>
<name>A0ABS4GAM6_9FIRM</name>
<dbReference type="Gene3D" id="3.40.190.150">
    <property type="entry name" value="Bordetella uptake gene, domain 1"/>
    <property type="match status" value="1"/>
</dbReference>
<evidence type="ECO:0000256" key="1">
    <source>
        <dbReference type="ARBA" id="ARBA00006987"/>
    </source>
</evidence>
<dbReference type="PANTHER" id="PTHR42928">
    <property type="entry name" value="TRICARBOXYLATE-BINDING PROTEIN"/>
    <property type="match status" value="1"/>
</dbReference>
<keyword evidence="2" id="KW-0675">Receptor</keyword>
<evidence type="ECO:0000313" key="3">
    <source>
        <dbReference type="Proteomes" id="UP001519342"/>
    </source>
</evidence>
<comment type="caution">
    <text evidence="2">The sequence shown here is derived from an EMBL/GenBank/DDBJ whole genome shotgun (WGS) entry which is preliminary data.</text>
</comment>
<sequence>MKKKLVLSLVLVLVLILGLTGCSGNSSPSDATKYPEKPITMIIPYSAGGTTDLVGRQLAIHMEKSLGQTITVVNQGGASGSIGAKTVLDSDSDGYTVLFTAESLGTQRTMGLSEMSYADFSPIIVTANDPKVIVVNKSSKYNTLQELVDDMKANPGKVKMSYTGPGGSGHVQALIYNKFDLDMAMTAYTGGSDCIVAVLGDQVDFTNSNFSTVRGYIESGDLKLIGVSANERLANYPDVPTFSEIIPESKEYMDIAFTPLSLLVDKDVPADVQKILKESTNSAVKEADWLDFVSENSLDALYEKYPDEESARKFYSDWESVVSWLIFDAGAATNSPEKFNIKRP</sequence>
<accession>A0ABS4GAM6</accession>
<dbReference type="CDD" id="cd07012">
    <property type="entry name" value="PBP2_Bug_TTT"/>
    <property type="match status" value="1"/>
</dbReference>
<dbReference type="InterPro" id="IPR042100">
    <property type="entry name" value="Bug_dom1"/>
</dbReference>
<dbReference type="PANTHER" id="PTHR42928:SF5">
    <property type="entry name" value="BLR1237 PROTEIN"/>
    <property type="match status" value="1"/>
</dbReference>
<dbReference type="RefSeq" id="WP_209510484.1">
    <property type="nucleotide sequence ID" value="NZ_JAGGKS010000001.1"/>
</dbReference>
<dbReference type="InterPro" id="IPR005064">
    <property type="entry name" value="BUG"/>
</dbReference>
<evidence type="ECO:0000313" key="2">
    <source>
        <dbReference type="EMBL" id="MBP1924743.1"/>
    </source>
</evidence>
<dbReference type="Pfam" id="PF03401">
    <property type="entry name" value="TctC"/>
    <property type="match status" value="1"/>
</dbReference>
<dbReference type="SUPFAM" id="SSF53850">
    <property type="entry name" value="Periplasmic binding protein-like II"/>
    <property type="match status" value="1"/>
</dbReference>
<protein>
    <submittedName>
        <fullName evidence="2">Tripartite-type tricarboxylate transporter receptor subunit TctC</fullName>
    </submittedName>
</protein>
<comment type="similarity">
    <text evidence="1">Belongs to the UPF0065 (bug) family.</text>
</comment>
<dbReference type="Proteomes" id="UP001519342">
    <property type="component" value="Unassembled WGS sequence"/>
</dbReference>